<dbReference type="STRING" id="1416778.SAMN05443633_103205"/>
<evidence type="ECO:0000256" key="1">
    <source>
        <dbReference type="ARBA" id="ARBA00022729"/>
    </source>
</evidence>
<evidence type="ECO:0000256" key="2">
    <source>
        <dbReference type="SAM" id="SignalP"/>
    </source>
</evidence>
<evidence type="ECO:0000313" key="4">
    <source>
        <dbReference type="Proteomes" id="UP000184518"/>
    </source>
</evidence>
<proteinExistence type="predicted"/>
<sequence length="312" mass="33212">MKKIYSLAIICFTSFAFGQISLNSLNSAYTQNFDGLAITGTGSTVLSGTLAGWSILETGSNANTTYTASTGSVNPGDTYSYGATGNTDRALGAIASSNLTSRWGAQFKNDTNVTITQLLVSYTGEEWRLGEAGRGTDDQIVVEISTNATSLNNGTWTAVPSLTYSTTDVTGAVGLRDGNSASYRTALSSTITGLNIAAGQNFWIRFVDVNITGTDDGLAIDDFSLTPQQSSVLATNEDFLSKKLFVKTTVVDNEIYFGVKSDVKIYNMSGQIVKTASVKENESLIITELKEGNYIITGTVDGKKVSEKIIKK</sequence>
<dbReference type="RefSeq" id="WP_072954949.1">
    <property type="nucleotide sequence ID" value="NZ_FQUT01000003.1"/>
</dbReference>
<accession>A0A1M4ZLY7</accession>
<dbReference type="Proteomes" id="UP000184518">
    <property type="component" value="Unassembled WGS sequence"/>
</dbReference>
<protein>
    <submittedName>
        <fullName evidence="3">Por secretion system C-terminal sorting domain-containing protein</fullName>
    </submittedName>
</protein>
<dbReference type="EMBL" id="FQUT01000003">
    <property type="protein sequence ID" value="SHF19079.1"/>
    <property type="molecule type" value="Genomic_DNA"/>
</dbReference>
<name>A0A1M4ZLY7_9FLAO</name>
<organism evidence="3 4">
    <name type="scientific">Chryseobacterium arachidis</name>
    <dbReference type="NCBI Taxonomy" id="1416778"/>
    <lineage>
        <taxon>Bacteria</taxon>
        <taxon>Pseudomonadati</taxon>
        <taxon>Bacteroidota</taxon>
        <taxon>Flavobacteriia</taxon>
        <taxon>Flavobacteriales</taxon>
        <taxon>Weeksellaceae</taxon>
        <taxon>Chryseobacterium group</taxon>
        <taxon>Chryseobacterium</taxon>
    </lineage>
</organism>
<feature type="chain" id="PRO_5012228876" evidence="2">
    <location>
        <begin position="19"/>
        <end position="312"/>
    </location>
</feature>
<dbReference type="NCBIfam" id="TIGR04183">
    <property type="entry name" value="Por_Secre_tail"/>
    <property type="match status" value="1"/>
</dbReference>
<dbReference type="OrthoDB" id="1465721at2"/>
<evidence type="ECO:0000313" key="3">
    <source>
        <dbReference type="EMBL" id="SHF19079.1"/>
    </source>
</evidence>
<reference evidence="4" key="1">
    <citation type="submission" date="2016-11" db="EMBL/GenBank/DDBJ databases">
        <authorList>
            <person name="Varghese N."/>
            <person name="Submissions S."/>
        </authorList>
    </citation>
    <scope>NUCLEOTIDE SEQUENCE [LARGE SCALE GENOMIC DNA]</scope>
    <source>
        <strain evidence="4">DSM 27619</strain>
    </source>
</reference>
<dbReference type="InterPro" id="IPR026444">
    <property type="entry name" value="Secre_tail"/>
</dbReference>
<keyword evidence="4" id="KW-1185">Reference proteome</keyword>
<dbReference type="AlphaFoldDB" id="A0A1M4ZLY7"/>
<gene>
    <name evidence="3" type="ORF">SAMN05443633_103205</name>
</gene>
<keyword evidence="1 2" id="KW-0732">Signal</keyword>
<feature type="signal peptide" evidence="2">
    <location>
        <begin position="1"/>
        <end position="18"/>
    </location>
</feature>